<reference evidence="2" key="1">
    <citation type="submission" date="2017-10" db="EMBL/GenBank/DDBJ databases">
        <authorList>
            <person name="Armitage A.D."/>
            <person name="Barbara D.J."/>
            <person name="Woodhall J.W."/>
            <person name="Sreenivasaprasad S."/>
            <person name="Lane C.R."/>
            <person name="Clarkson J.P."/>
            <person name="Harrison R.J."/>
        </authorList>
    </citation>
    <scope>NUCLEOTIDE SEQUENCE</scope>
    <source>
        <strain evidence="2">FERA 1164</strain>
        <strain evidence="3">FERA 635</strain>
    </source>
</reference>
<keyword evidence="1" id="KW-0472">Membrane</keyword>
<comment type="caution">
    <text evidence="2">The sequence shown here is derived from an EMBL/GenBank/DDBJ whole genome shotgun (WGS) entry which is preliminary data.</text>
</comment>
<feature type="transmembrane region" description="Helical" evidence="1">
    <location>
        <begin position="12"/>
        <end position="35"/>
    </location>
</feature>
<gene>
    <name evidence="2" type="ORF">AA0115_g12161</name>
    <name evidence="3" type="ORF">AA0119_g11718</name>
</gene>
<dbReference type="Proteomes" id="UP000293195">
    <property type="component" value="Unassembled WGS sequence"/>
</dbReference>
<dbReference type="AlphaFoldDB" id="A0AB37VYV1"/>
<dbReference type="EMBL" id="PDXB01000068">
    <property type="protein sequence ID" value="RYN16771.1"/>
    <property type="molecule type" value="Genomic_DNA"/>
</dbReference>
<evidence type="ECO:0000313" key="5">
    <source>
        <dbReference type="Proteomes" id="UP000293195"/>
    </source>
</evidence>
<evidence type="ECO:0000313" key="4">
    <source>
        <dbReference type="Proteomes" id="UP000292340"/>
    </source>
</evidence>
<evidence type="ECO:0000256" key="1">
    <source>
        <dbReference type="SAM" id="Phobius"/>
    </source>
</evidence>
<reference evidence="2 5" key="2">
    <citation type="journal article" date="2019" name="bioRxiv">
        <title>Genomics, evolutionary history and diagnostics of the Alternaria alternata species group including apple and Asian pear pathotypes.</title>
        <authorList>
            <person name="Armitage A.D."/>
            <person name="Cockerton H.M."/>
            <person name="Sreenivasaprasad S."/>
            <person name="Woodhall J.W."/>
            <person name="Lane C.R."/>
            <person name="Harrison R.J."/>
            <person name="Clarkson J.P."/>
        </authorList>
    </citation>
    <scope>NUCLEOTIDE SEQUENCE</scope>
    <source>
        <strain evidence="2">FERA 1164</strain>
        <strain evidence="5">FERA 635</strain>
    </source>
</reference>
<proteinExistence type="predicted"/>
<keyword evidence="1" id="KW-1133">Transmembrane helix</keyword>
<evidence type="ECO:0000313" key="3">
    <source>
        <dbReference type="EMBL" id="RYN89049.1"/>
    </source>
</evidence>
<organism evidence="2 4">
    <name type="scientific">Alternaria tenuissima</name>
    <dbReference type="NCBI Taxonomy" id="119927"/>
    <lineage>
        <taxon>Eukaryota</taxon>
        <taxon>Fungi</taxon>
        <taxon>Dikarya</taxon>
        <taxon>Ascomycota</taxon>
        <taxon>Pezizomycotina</taxon>
        <taxon>Dothideomycetes</taxon>
        <taxon>Pleosporomycetidae</taxon>
        <taxon>Pleosporales</taxon>
        <taxon>Pleosporineae</taxon>
        <taxon>Pleosporaceae</taxon>
        <taxon>Alternaria</taxon>
        <taxon>Alternaria sect. Alternaria</taxon>
        <taxon>Alternaria alternata complex</taxon>
    </lineage>
</organism>
<dbReference type="EMBL" id="PDXF01000093">
    <property type="protein sequence ID" value="RYN89049.1"/>
    <property type="molecule type" value="Genomic_DNA"/>
</dbReference>
<name>A0AB37VYV1_9PLEO</name>
<accession>A0AB37VYV1</accession>
<keyword evidence="5" id="KW-1185">Reference proteome</keyword>
<keyword evidence="1" id="KW-0812">Transmembrane</keyword>
<evidence type="ECO:0000313" key="2">
    <source>
        <dbReference type="EMBL" id="RYN16771.1"/>
    </source>
</evidence>
<dbReference type="Proteomes" id="UP000292340">
    <property type="component" value="Unassembled WGS sequence"/>
</dbReference>
<protein>
    <submittedName>
        <fullName evidence="2">Uncharacterized protein</fullName>
    </submittedName>
</protein>
<sequence>MAIPTLDIAGVVGTWVAAGLAVIALFGVVGPILILRASRTERHKAIVGIGPRKRGYVSKGIPVWPGVRLAQRVRAPRIDIARKFKDKEWIEFDSKRMKLDNSKGLESPAFWVSFGAFLEGYAVEFEANSDIAVSSSSAFLPVSKAFLMTFALVGRFSDEPNRRRKIKGDGAKTWDRRNVRRYIEYDLELGPRHGRRLFTEIHGLTGTLSFKMPDEDNLEPVAGDVVKSSWSVAFDGESTLEPLEIPPNPISLEDIAMLSLGFLPFCGDNYINFLDPLEDDDGRGEDRDTDETNQVAKGYTTYTRIVSGTRRIERDDGDHDDVSDHLRPVGRAKTPARFKSIIDPNEPPITVIAYQLRDIILVGAKILAHLPLQENAKYFALFEMGLDGRTQSELQRLSDHTFVPAAAPWVRLDVPSYAQNNSRNEYYIRRVDAQRIALSLLNIPWHPEGYLLPGVANKHSRAKVVYRLGSISGRTRPFLIRLRAGVLALDLSSKDVAIFFTLYLY</sequence>